<evidence type="ECO:0000313" key="2">
    <source>
        <dbReference type="EMBL" id="KIY70515.1"/>
    </source>
</evidence>
<gene>
    <name evidence="2" type="ORF">CYLTODRAFT_435675</name>
</gene>
<dbReference type="Gene3D" id="3.90.550.10">
    <property type="entry name" value="Spore Coat Polysaccharide Biosynthesis Protein SpsA, Chain A"/>
    <property type="match status" value="1"/>
</dbReference>
<feature type="chain" id="PRO_5002317066" evidence="1">
    <location>
        <begin position="17"/>
        <end position="302"/>
    </location>
</feature>
<accession>A0A0D7BJU6</accession>
<protein>
    <submittedName>
        <fullName evidence="2">Glycosyltransferase family 8 protein</fullName>
    </submittedName>
</protein>
<proteinExistence type="predicted"/>
<name>A0A0D7BJU6_9AGAR</name>
<evidence type="ECO:0000256" key="1">
    <source>
        <dbReference type="SAM" id="SignalP"/>
    </source>
</evidence>
<dbReference type="InterPro" id="IPR050587">
    <property type="entry name" value="GNT1/Glycosyltrans_8"/>
</dbReference>
<keyword evidence="1" id="KW-0732">Signal</keyword>
<feature type="signal peptide" evidence="1">
    <location>
        <begin position="1"/>
        <end position="16"/>
    </location>
</feature>
<evidence type="ECO:0000313" key="3">
    <source>
        <dbReference type="Proteomes" id="UP000054007"/>
    </source>
</evidence>
<keyword evidence="2" id="KW-0808">Transferase</keyword>
<dbReference type="SUPFAM" id="SSF53448">
    <property type="entry name" value="Nucleotide-diphospho-sugar transferases"/>
    <property type="match status" value="1"/>
</dbReference>
<dbReference type="GO" id="GO:0016757">
    <property type="term" value="F:glycosyltransferase activity"/>
    <property type="evidence" value="ECO:0007669"/>
    <property type="project" value="InterPro"/>
</dbReference>
<reference evidence="2 3" key="1">
    <citation type="journal article" date="2015" name="Fungal Genet. Biol.">
        <title>Evolution of novel wood decay mechanisms in Agaricales revealed by the genome sequences of Fistulina hepatica and Cylindrobasidium torrendii.</title>
        <authorList>
            <person name="Floudas D."/>
            <person name="Held B.W."/>
            <person name="Riley R."/>
            <person name="Nagy L.G."/>
            <person name="Koehler G."/>
            <person name="Ransdell A.S."/>
            <person name="Younus H."/>
            <person name="Chow J."/>
            <person name="Chiniquy J."/>
            <person name="Lipzen A."/>
            <person name="Tritt A."/>
            <person name="Sun H."/>
            <person name="Haridas S."/>
            <person name="LaButti K."/>
            <person name="Ohm R.A."/>
            <person name="Kues U."/>
            <person name="Blanchette R.A."/>
            <person name="Grigoriev I.V."/>
            <person name="Minto R.E."/>
            <person name="Hibbett D.S."/>
        </authorList>
    </citation>
    <scope>NUCLEOTIDE SEQUENCE [LARGE SCALE GENOMIC DNA]</scope>
    <source>
        <strain evidence="2 3">FP15055 ss-10</strain>
    </source>
</reference>
<keyword evidence="3" id="KW-1185">Reference proteome</keyword>
<dbReference type="PANTHER" id="PTHR11183">
    <property type="entry name" value="GLYCOGENIN SUBFAMILY MEMBER"/>
    <property type="match status" value="1"/>
</dbReference>
<dbReference type="AlphaFoldDB" id="A0A0D7BJU6"/>
<sequence length="302" mass="34388">MKAWVALLSKASYLAGFLVVDHSLKAVGSKYPLVAMATETLEDDARRVLRCRGIRVINIGSIRPGSRCEAFDKADGRFADTWTKLRTFELEEYERVVMLDADMVVRRNMDELMEMELANGEIAAAHVCACNPRKRPQYPPDWIPANCPHTAVPTAHSPPPAYSPSSSPRPYAQLNSGLVVLTPSRALAAAILARLSGTRHYYFPDQDLLAEHFHGRWRALPWYYNALRTLRAIHPSMWEDEEVRCVHYILADKPWMERGNKGDVADVLNEWWWDMFQELGESMCLSDPEGWDIVRGTVAWEE</sequence>
<dbReference type="EMBL" id="KN880467">
    <property type="protein sequence ID" value="KIY70515.1"/>
    <property type="molecule type" value="Genomic_DNA"/>
</dbReference>
<dbReference type="Proteomes" id="UP000054007">
    <property type="component" value="Unassembled WGS sequence"/>
</dbReference>
<organism evidence="2 3">
    <name type="scientific">Cylindrobasidium torrendii FP15055 ss-10</name>
    <dbReference type="NCBI Taxonomy" id="1314674"/>
    <lineage>
        <taxon>Eukaryota</taxon>
        <taxon>Fungi</taxon>
        <taxon>Dikarya</taxon>
        <taxon>Basidiomycota</taxon>
        <taxon>Agaricomycotina</taxon>
        <taxon>Agaricomycetes</taxon>
        <taxon>Agaricomycetidae</taxon>
        <taxon>Agaricales</taxon>
        <taxon>Marasmiineae</taxon>
        <taxon>Physalacriaceae</taxon>
        <taxon>Cylindrobasidium</taxon>
    </lineage>
</organism>
<dbReference type="InterPro" id="IPR029044">
    <property type="entry name" value="Nucleotide-diphossugar_trans"/>
</dbReference>
<dbReference type="Pfam" id="PF01501">
    <property type="entry name" value="Glyco_transf_8"/>
    <property type="match status" value="1"/>
</dbReference>
<dbReference type="OrthoDB" id="2014201at2759"/>
<dbReference type="InterPro" id="IPR002495">
    <property type="entry name" value="Glyco_trans_8"/>
</dbReference>
<dbReference type="CDD" id="cd02537">
    <property type="entry name" value="GT8_Glycogenin"/>
    <property type="match status" value="1"/>
</dbReference>
<dbReference type="STRING" id="1314674.A0A0D7BJU6"/>